<organism evidence="4 5">
    <name type="scientific">Pseudomonas schmalbachii</name>
    <dbReference type="NCBI Taxonomy" id="2816993"/>
    <lineage>
        <taxon>Bacteria</taxon>
        <taxon>Pseudomonadati</taxon>
        <taxon>Pseudomonadota</taxon>
        <taxon>Gammaproteobacteria</taxon>
        <taxon>Pseudomonadales</taxon>
        <taxon>Pseudomonadaceae</taxon>
        <taxon>Pseudomonas</taxon>
    </lineage>
</organism>
<name>A0ABS3TT43_9PSED</name>
<dbReference type="SUPFAM" id="SSF103515">
    <property type="entry name" value="Autotransporter"/>
    <property type="match status" value="1"/>
</dbReference>
<dbReference type="NCBIfam" id="TIGR02601">
    <property type="entry name" value="autotrns_rpt"/>
    <property type="match status" value="3"/>
</dbReference>
<reference evidence="4 5" key="1">
    <citation type="submission" date="2020-12" db="EMBL/GenBank/DDBJ databases">
        <title>Pseudomonas schmalbachii sp. nov. isolated from millipede gut.</title>
        <authorList>
            <person name="Shelomi M."/>
        </authorList>
    </citation>
    <scope>NUCLEOTIDE SEQUENCE [LARGE SCALE GENOMIC DNA]</scope>
    <source>
        <strain evidence="4 5">Milli4</strain>
    </source>
</reference>
<evidence type="ECO:0000313" key="4">
    <source>
        <dbReference type="EMBL" id="MBO3275835.1"/>
    </source>
</evidence>
<dbReference type="PANTHER" id="PTHR35037">
    <property type="entry name" value="C-TERMINAL REGION OF AIDA-LIKE PROTEIN"/>
    <property type="match status" value="1"/>
</dbReference>
<keyword evidence="5" id="KW-1185">Reference proteome</keyword>
<dbReference type="PANTHER" id="PTHR35037:SF3">
    <property type="entry name" value="C-TERMINAL REGION OF AIDA-LIKE PROTEIN"/>
    <property type="match status" value="1"/>
</dbReference>
<proteinExistence type="predicted"/>
<dbReference type="Gene3D" id="2.160.20.20">
    <property type="match status" value="2"/>
</dbReference>
<feature type="region of interest" description="Disordered" evidence="2">
    <location>
        <begin position="1"/>
        <end position="30"/>
    </location>
</feature>
<dbReference type="InterPro" id="IPR005546">
    <property type="entry name" value="Autotransporte_beta"/>
</dbReference>
<sequence length="1134" mass="111912">MTPAVVRAGCDNHAPASGQTVTCSPDAPNPDPVPVLAAPGSSDVTVNVLPDAAISVENDDGILLREQSRANNGGTITTLGDGAIGMEALGDANVLNNSGTIATAGDAARGLSVFGANNSLINAAGGRITTLGANANGLHGNGASNTLINHGSIDVSGDNAHGITVLGTVGTVSNTGTITSHDGLGVFTSSAVSLSNRGTIVSQQATGILANGGATIDNAGSISGGNIGITVAGGGASIVNSGSIAGLRGAGLDLDDFDNSVVNSGNISSGNGRTVQFGLGNDRFTITAGSIDGNVLMGDGNDSVTLAGGQINGDVVLGAGNDSVRLFTGAILNGTLDSSGGGIDSFAFDGDGNASYGIALGDFQNIAKDGAGTWELTGATASGSALTVSAGTLILSGATPHVGSTTISGGTLQIGNGGTTGSVPGDILNDGTLVFDRSDAVTYAGTISGSGSLTKNGAGLLTLTGDNTYSGLTTISGGILQLGDGGTSGSVAGDIVNDAALVFDRSDAVTYAGVISGSGALIKNGAELLVLAGNNTYSGLTTINGGILQLGDGGASGSVAGDIANDGALVFDRSDAVTYAGAIGGSGSLTKNGAGALTLTGASTYSGTTTVASGALIVDGSIAGSAVTVNSGARLAGGGTLGAASLDSGSVIAPGNSIGTLTVAGDLSFAPGSLYEAEIDPTLQSDLIRAGGAASIGGGTVQALMAPGLYPPGRRWTIVEAAGGVGGTFDALTASQTLPFVDLTLAYDPTHVYIDSIRNDAPFDSVADPGNQAAVADGVDSLGTGSPAHDAVAASPDAASARVAFDELSGEIHASTKSVLIDTSRYLREATTQRIQATLGDLGTTLPLSPDGLQAAELATGDRVAAWLQVLGAWGKLDDNDAARTRHDTSGLLLGVDAAAGENGRIGAVSGYSRIDFDIDDKDSDGHSDNYHLGFYGGAQLGPWTLSGGAAYTWHDVETRRSVSFPLIAERLSADYDAATAQIYGEAAYRIDRGDYALEPFANLAYVHLDSDAFSEKGGSAALSGDDATSEVTYTTAGLRAARHIAMGQAGARISGMLGWRHAFGDDTPTADLAFAGGRIFAIDGVPVAKDALALSAGLDVDVSANATLGAAWSGQIAEDARDHALAVRLAIRF</sequence>
<dbReference type="InterPro" id="IPR012332">
    <property type="entry name" value="Autotransporter_pectin_lyase_C"/>
</dbReference>
<protein>
    <submittedName>
        <fullName evidence="4">Autotransporter domain-containing protein</fullName>
    </submittedName>
</protein>
<feature type="domain" description="Autotransporter" evidence="3">
    <location>
        <begin position="859"/>
        <end position="1134"/>
    </location>
</feature>
<dbReference type="Gene3D" id="2.40.128.130">
    <property type="entry name" value="Autotransporter beta-domain"/>
    <property type="match status" value="1"/>
</dbReference>
<dbReference type="EMBL" id="JAELYA010000004">
    <property type="protein sequence ID" value="MBO3275835.1"/>
    <property type="molecule type" value="Genomic_DNA"/>
</dbReference>
<dbReference type="InterPro" id="IPR051551">
    <property type="entry name" value="Autotransporter_adhesion"/>
</dbReference>
<dbReference type="InterPro" id="IPR006315">
    <property type="entry name" value="OM_autotransptr_brl_dom"/>
</dbReference>
<comment type="caution">
    <text evidence="4">The sequence shown here is derived from an EMBL/GenBank/DDBJ whole genome shotgun (WGS) entry which is preliminary data.</text>
</comment>
<accession>A0ABS3TT43</accession>
<dbReference type="SUPFAM" id="SSF51126">
    <property type="entry name" value="Pectin lyase-like"/>
    <property type="match status" value="2"/>
</dbReference>
<gene>
    <name evidence="4" type="ORF">JFY56_11430</name>
</gene>
<evidence type="ECO:0000256" key="1">
    <source>
        <dbReference type="ARBA" id="ARBA00022729"/>
    </source>
</evidence>
<dbReference type="Pfam" id="PF12951">
    <property type="entry name" value="PATR"/>
    <property type="match status" value="4"/>
</dbReference>
<dbReference type="InterPro" id="IPR036709">
    <property type="entry name" value="Autotransporte_beta_dom_sf"/>
</dbReference>
<dbReference type="Proteomes" id="UP000669060">
    <property type="component" value="Unassembled WGS sequence"/>
</dbReference>
<dbReference type="Pfam" id="PF03797">
    <property type="entry name" value="Autotransporter"/>
    <property type="match status" value="1"/>
</dbReference>
<dbReference type="SMART" id="SM00869">
    <property type="entry name" value="Autotransporter"/>
    <property type="match status" value="1"/>
</dbReference>
<dbReference type="NCBIfam" id="TIGR01414">
    <property type="entry name" value="autotrans_barl"/>
    <property type="match status" value="1"/>
</dbReference>
<dbReference type="InterPro" id="IPR013425">
    <property type="entry name" value="Autotrns_rpt"/>
</dbReference>
<evidence type="ECO:0000259" key="3">
    <source>
        <dbReference type="PROSITE" id="PS51208"/>
    </source>
</evidence>
<dbReference type="PROSITE" id="PS51208">
    <property type="entry name" value="AUTOTRANSPORTER"/>
    <property type="match status" value="1"/>
</dbReference>
<dbReference type="InterPro" id="IPR011050">
    <property type="entry name" value="Pectin_lyase_fold/virulence"/>
</dbReference>
<evidence type="ECO:0000313" key="5">
    <source>
        <dbReference type="Proteomes" id="UP000669060"/>
    </source>
</evidence>
<dbReference type="RefSeq" id="WP_208313793.1">
    <property type="nucleotide sequence ID" value="NZ_JAELYA010000004.1"/>
</dbReference>
<keyword evidence="1" id="KW-0732">Signal</keyword>
<evidence type="ECO:0000256" key="2">
    <source>
        <dbReference type="SAM" id="MobiDB-lite"/>
    </source>
</evidence>